<dbReference type="InterPro" id="IPR056924">
    <property type="entry name" value="SH3_Tf2-1"/>
</dbReference>
<dbReference type="Pfam" id="PF00385">
    <property type="entry name" value="Chromo"/>
    <property type="match status" value="1"/>
</dbReference>
<evidence type="ECO:0000259" key="3">
    <source>
        <dbReference type="PROSITE" id="PS50013"/>
    </source>
</evidence>
<organism evidence="4 5">
    <name type="scientific">Bondarzewia mesenterica</name>
    <dbReference type="NCBI Taxonomy" id="1095465"/>
    <lineage>
        <taxon>Eukaryota</taxon>
        <taxon>Fungi</taxon>
        <taxon>Dikarya</taxon>
        <taxon>Basidiomycota</taxon>
        <taxon>Agaricomycotina</taxon>
        <taxon>Agaricomycetes</taxon>
        <taxon>Russulales</taxon>
        <taxon>Bondarzewiaceae</taxon>
        <taxon>Bondarzewia</taxon>
    </lineage>
</organism>
<dbReference type="InterPro" id="IPR016197">
    <property type="entry name" value="Chromo-like_dom_sf"/>
</dbReference>
<reference evidence="4 5" key="1">
    <citation type="submission" date="2019-02" db="EMBL/GenBank/DDBJ databases">
        <title>Genome sequencing of the rare red list fungi Bondarzewia mesenterica.</title>
        <authorList>
            <person name="Buettner E."/>
            <person name="Kellner H."/>
        </authorList>
    </citation>
    <scope>NUCLEOTIDE SEQUENCE [LARGE SCALE GENOMIC DNA]</scope>
    <source>
        <strain evidence="4 5">DSM 108281</strain>
    </source>
</reference>
<comment type="caution">
    <text evidence="4">The sequence shown here is derived from an EMBL/GenBank/DDBJ whole genome shotgun (WGS) entry which is preliminary data.</text>
</comment>
<feature type="non-terminal residue" evidence="4">
    <location>
        <position position="1"/>
    </location>
</feature>
<dbReference type="Proteomes" id="UP000310158">
    <property type="component" value="Unassembled WGS sequence"/>
</dbReference>
<feature type="domain" description="Chromo" evidence="3">
    <location>
        <begin position="137"/>
        <end position="200"/>
    </location>
</feature>
<sequence length="208" mass="23889">LPEILEDSTLLAIFQRLKHLEDIRKDTITSHQLAAQVMARKGPKTGKKYQKGDKVWLEAKNLATTHPSAKLAPQRYGPFTVLDTPSPVNVRLKLPNGWNIHPVFHISLITPYIETTTHGPNFERPNPPDFIDNEEAYEVESLLDSRMFHGNLQYLVRWKGYSPADDEWMFREDLEEDMVDAQDTFEEFHRSHPHVISPTSPPALSSNH</sequence>
<dbReference type="GO" id="GO:0006338">
    <property type="term" value="P:chromatin remodeling"/>
    <property type="evidence" value="ECO:0007669"/>
    <property type="project" value="UniProtKB-ARBA"/>
</dbReference>
<comment type="subcellular location">
    <subcellularLocation>
        <location evidence="1">Nucleus</location>
    </subcellularLocation>
</comment>
<evidence type="ECO:0000313" key="4">
    <source>
        <dbReference type="EMBL" id="THH10143.1"/>
    </source>
</evidence>
<proteinExistence type="predicted"/>
<dbReference type="CDD" id="cd00024">
    <property type="entry name" value="CD_CSD"/>
    <property type="match status" value="1"/>
</dbReference>
<evidence type="ECO:0000256" key="1">
    <source>
        <dbReference type="ARBA" id="ARBA00004123"/>
    </source>
</evidence>
<dbReference type="AlphaFoldDB" id="A0A4V3XDL2"/>
<keyword evidence="2" id="KW-0539">Nucleus</keyword>
<dbReference type="EMBL" id="SGPL01000589">
    <property type="protein sequence ID" value="THH10143.1"/>
    <property type="molecule type" value="Genomic_DNA"/>
</dbReference>
<dbReference type="Pfam" id="PF24626">
    <property type="entry name" value="SH3_Tf2-1"/>
    <property type="match status" value="1"/>
</dbReference>
<accession>A0A4V3XDL2</accession>
<dbReference type="OrthoDB" id="3218226at2759"/>
<protein>
    <recommendedName>
        <fullName evidence="3">Chromo domain-containing protein</fullName>
    </recommendedName>
</protein>
<dbReference type="PANTHER" id="PTHR22812">
    <property type="entry name" value="CHROMOBOX PROTEIN"/>
    <property type="match status" value="1"/>
</dbReference>
<dbReference type="InterPro" id="IPR000953">
    <property type="entry name" value="Chromo/chromo_shadow_dom"/>
</dbReference>
<dbReference type="GO" id="GO:0005634">
    <property type="term" value="C:nucleus"/>
    <property type="evidence" value="ECO:0007669"/>
    <property type="project" value="UniProtKB-SubCell"/>
</dbReference>
<gene>
    <name evidence="4" type="ORF">EW146_g8459</name>
</gene>
<dbReference type="Gene3D" id="2.40.50.40">
    <property type="match status" value="1"/>
</dbReference>
<keyword evidence="5" id="KW-1185">Reference proteome</keyword>
<name>A0A4V3XDL2_9AGAM</name>
<dbReference type="PROSITE" id="PS50013">
    <property type="entry name" value="CHROMO_2"/>
    <property type="match status" value="1"/>
</dbReference>
<dbReference type="SUPFAM" id="SSF54160">
    <property type="entry name" value="Chromo domain-like"/>
    <property type="match status" value="1"/>
</dbReference>
<evidence type="ECO:0000313" key="5">
    <source>
        <dbReference type="Proteomes" id="UP000310158"/>
    </source>
</evidence>
<dbReference type="SMART" id="SM00298">
    <property type="entry name" value="CHROMO"/>
    <property type="match status" value="1"/>
</dbReference>
<dbReference type="InterPro" id="IPR023780">
    <property type="entry name" value="Chromo_domain"/>
</dbReference>
<evidence type="ECO:0000256" key="2">
    <source>
        <dbReference type="ARBA" id="ARBA00023242"/>
    </source>
</evidence>
<dbReference type="InterPro" id="IPR051219">
    <property type="entry name" value="Heterochromatin_chromo-domain"/>
</dbReference>